<evidence type="ECO:0000313" key="3">
    <source>
        <dbReference type="Proteomes" id="UP001158576"/>
    </source>
</evidence>
<sequence length="115" mass="13934">MARRIGLEKLSLKQWMHRNRILQLYQGLLRSIYRIPDVKERQYYVDWASKEFKRYKEMNDETDNYTINLKIQEAQGWQSQFEKLKKRTSEGFEQKKGADNAITYEKGSLNDYKTD</sequence>
<accession>A0ABN7SEC5</accession>
<evidence type="ECO:0000259" key="1">
    <source>
        <dbReference type="Pfam" id="PF05347"/>
    </source>
</evidence>
<keyword evidence="3" id="KW-1185">Reference proteome</keyword>
<organism evidence="2 3">
    <name type="scientific">Oikopleura dioica</name>
    <name type="common">Tunicate</name>
    <dbReference type="NCBI Taxonomy" id="34765"/>
    <lineage>
        <taxon>Eukaryota</taxon>
        <taxon>Metazoa</taxon>
        <taxon>Chordata</taxon>
        <taxon>Tunicata</taxon>
        <taxon>Appendicularia</taxon>
        <taxon>Copelata</taxon>
        <taxon>Oikopleuridae</taxon>
        <taxon>Oikopleura</taxon>
    </lineage>
</organism>
<proteinExistence type="predicted"/>
<name>A0ABN7SEC5_OIKDI</name>
<dbReference type="Pfam" id="PF05347">
    <property type="entry name" value="Complex1_LYR"/>
    <property type="match status" value="1"/>
</dbReference>
<protein>
    <submittedName>
        <fullName evidence="2">Oidioi.mRNA.OKI2018_I69.XSR.g14617.t1.cds</fullName>
    </submittedName>
</protein>
<dbReference type="EMBL" id="OU015569">
    <property type="protein sequence ID" value="CAG5096434.1"/>
    <property type="molecule type" value="Genomic_DNA"/>
</dbReference>
<evidence type="ECO:0000313" key="2">
    <source>
        <dbReference type="EMBL" id="CAG5096434.1"/>
    </source>
</evidence>
<dbReference type="InterPro" id="IPR008011">
    <property type="entry name" value="Complex1_LYR_dom"/>
</dbReference>
<reference evidence="2 3" key="1">
    <citation type="submission" date="2021-04" db="EMBL/GenBank/DDBJ databases">
        <authorList>
            <person name="Bliznina A."/>
        </authorList>
    </citation>
    <scope>NUCLEOTIDE SEQUENCE [LARGE SCALE GENOMIC DNA]</scope>
</reference>
<gene>
    <name evidence="2" type="ORF">OKIOD_LOCUS6175</name>
</gene>
<dbReference type="Proteomes" id="UP001158576">
    <property type="component" value="Chromosome XSR"/>
</dbReference>
<feature type="domain" description="Complex 1 LYR protein" evidence="1">
    <location>
        <begin position="20"/>
        <end position="75"/>
    </location>
</feature>